<organism evidence="1 2">
    <name type="scientific">Oncorhynchus mykiss</name>
    <name type="common">Rainbow trout</name>
    <name type="synonym">Salmo gairdneri</name>
    <dbReference type="NCBI Taxonomy" id="8022"/>
    <lineage>
        <taxon>Eukaryota</taxon>
        <taxon>Metazoa</taxon>
        <taxon>Chordata</taxon>
        <taxon>Craniata</taxon>
        <taxon>Vertebrata</taxon>
        <taxon>Euteleostomi</taxon>
        <taxon>Actinopterygii</taxon>
        <taxon>Neopterygii</taxon>
        <taxon>Teleostei</taxon>
        <taxon>Protacanthopterygii</taxon>
        <taxon>Salmoniformes</taxon>
        <taxon>Salmonidae</taxon>
        <taxon>Salmoninae</taxon>
        <taxon>Oncorhynchus</taxon>
    </lineage>
</organism>
<accession>A0A060Z708</accession>
<dbReference type="Proteomes" id="UP000193380">
    <property type="component" value="Unassembled WGS sequence"/>
</dbReference>
<sequence length="60" mass="7139">MNRVVRLVVVLPSEVLPHQIHLNAPLFSVCVCSYVMRMKEYERERRLQMRKKRVEEAQAA</sequence>
<evidence type="ECO:0000313" key="1">
    <source>
        <dbReference type="EMBL" id="CDQ99863.1"/>
    </source>
</evidence>
<name>A0A060Z708_ONCMY</name>
<gene>
    <name evidence="1" type="ORF">GSONMT00061628001</name>
</gene>
<dbReference type="PaxDb" id="8022-A0A060Z708"/>
<reference evidence="1" key="1">
    <citation type="journal article" date="2014" name="Nat. Commun.">
        <title>The rainbow trout genome provides novel insights into evolution after whole-genome duplication in vertebrates.</title>
        <authorList>
            <person name="Berthelot C."/>
            <person name="Brunet F."/>
            <person name="Chalopin D."/>
            <person name="Juanchich A."/>
            <person name="Bernard M."/>
            <person name="Noel B."/>
            <person name="Bento P."/>
            <person name="Da Silva C."/>
            <person name="Labadie K."/>
            <person name="Alberti A."/>
            <person name="Aury J.M."/>
            <person name="Louis A."/>
            <person name="Dehais P."/>
            <person name="Bardou P."/>
            <person name="Montfort J."/>
            <person name="Klopp C."/>
            <person name="Cabau C."/>
            <person name="Gaspin C."/>
            <person name="Thorgaard G.H."/>
            <person name="Boussaha M."/>
            <person name="Quillet E."/>
            <person name="Guyomard R."/>
            <person name="Galiana D."/>
            <person name="Bobe J."/>
            <person name="Volff J.N."/>
            <person name="Genet C."/>
            <person name="Wincker P."/>
            <person name="Jaillon O."/>
            <person name="Roest Crollius H."/>
            <person name="Guiguen Y."/>
        </authorList>
    </citation>
    <scope>NUCLEOTIDE SEQUENCE [LARGE SCALE GENOMIC DNA]</scope>
</reference>
<reference evidence="1" key="2">
    <citation type="submission" date="2014-03" db="EMBL/GenBank/DDBJ databases">
        <authorList>
            <person name="Genoscope - CEA"/>
        </authorList>
    </citation>
    <scope>NUCLEOTIDE SEQUENCE</scope>
</reference>
<protein>
    <submittedName>
        <fullName evidence="1">Uncharacterized protein</fullName>
    </submittedName>
</protein>
<dbReference type="EMBL" id="FR950749">
    <property type="protein sequence ID" value="CDQ99863.1"/>
    <property type="molecule type" value="Genomic_DNA"/>
</dbReference>
<proteinExistence type="predicted"/>
<dbReference type="AlphaFoldDB" id="A0A060Z708"/>
<dbReference type="STRING" id="8022.A0A060Z708"/>
<evidence type="ECO:0000313" key="2">
    <source>
        <dbReference type="Proteomes" id="UP000193380"/>
    </source>
</evidence>